<protein>
    <recommendedName>
        <fullName evidence="4">Timeless N-terminal domain-containing protein</fullName>
    </recommendedName>
</protein>
<evidence type="ECO:0000256" key="3">
    <source>
        <dbReference type="ARBA" id="ARBA00023306"/>
    </source>
</evidence>
<dbReference type="PANTHER" id="PTHR22940">
    <property type="entry name" value="TIMEOUT/TIMELESS-2"/>
    <property type="match status" value="1"/>
</dbReference>
<comment type="caution">
    <text evidence="5">The sequence shown here is derived from an EMBL/GenBank/DDBJ whole genome shotgun (WGS) entry which is preliminary data.</text>
</comment>
<sequence length="434" mass="51474">MLREQNPTQLAEAAVTRTLQEKERDEVELLAIRQEEIRRRQEKVKKFTGARHSRFGGTYVLKDMKSVSDNDLIYHKPLNKLDSLDFDHDKVKQKRPKNRLPMHGENTERRSAFSVRLFLKEFCVEFLNGAYNTLMYHVKDGLVRARAQANDESYYMWGLKFFMEFNRNYKFQVKLVSETMSVQTFHFIQTQLEKCYDMLTTDKKKLLLWSRRLHLALRAYQELLMTLMAMDKCDNPTVRESSKVIKSNIFYVVEYRELILVLMLNFDEIKFSKLYLKDLIETAHVFLKLLEQFCSKRSIVVQRRKAVRKKKTKTPEEIVPEELWDEVGPQLSAVLQSEAEIPNIVPFDAASDKHIDEQKVDAMVRIQSYLREQQYEEIIHFMLFTREVWPENDFFGSPNMPAEEEFLAMKDIFLANIASIGQLYDYRFSRQESS</sequence>
<keyword evidence="6" id="KW-1185">Reference proteome</keyword>
<dbReference type="Pfam" id="PF04821">
    <property type="entry name" value="TIMELESS"/>
    <property type="match status" value="1"/>
</dbReference>
<dbReference type="GO" id="GO:0043111">
    <property type="term" value="P:replication fork arrest"/>
    <property type="evidence" value="ECO:0007669"/>
    <property type="project" value="TreeGrafter"/>
</dbReference>
<feature type="non-terminal residue" evidence="5">
    <location>
        <position position="1"/>
    </location>
</feature>
<reference evidence="5" key="1">
    <citation type="journal article" date="2023" name="IScience">
        <title>Live-bearing cockroach genome reveals convergent evolutionary mechanisms linked to viviparity in insects and beyond.</title>
        <authorList>
            <person name="Fouks B."/>
            <person name="Harrison M.C."/>
            <person name="Mikhailova A.A."/>
            <person name="Marchal E."/>
            <person name="English S."/>
            <person name="Carruthers M."/>
            <person name="Jennings E.C."/>
            <person name="Chiamaka E.L."/>
            <person name="Frigard R.A."/>
            <person name="Pippel M."/>
            <person name="Attardo G.M."/>
            <person name="Benoit J.B."/>
            <person name="Bornberg-Bauer E."/>
            <person name="Tobe S.S."/>
        </authorList>
    </citation>
    <scope>NUCLEOTIDE SEQUENCE</scope>
    <source>
        <strain evidence="5">Stay&amp;Tobe</strain>
    </source>
</reference>
<feature type="domain" description="Timeless N-terminal" evidence="4">
    <location>
        <begin position="1"/>
        <end position="60"/>
    </location>
</feature>
<proteinExistence type="predicted"/>
<evidence type="ECO:0000313" key="6">
    <source>
        <dbReference type="Proteomes" id="UP001233999"/>
    </source>
</evidence>
<dbReference type="GO" id="GO:0009649">
    <property type="term" value="P:entrainment of circadian clock"/>
    <property type="evidence" value="ECO:0007669"/>
    <property type="project" value="TreeGrafter"/>
</dbReference>
<keyword evidence="3" id="KW-0131">Cell cycle</keyword>
<evidence type="ECO:0000313" key="5">
    <source>
        <dbReference type="EMBL" id="KAJ9574818.1"/>
    </source>
</evidence>
<evidence type="ECO:0000259" key="4">
    <source>
        <dbReference type="Pfam" id="PF04821"/>
    </source>
</evidence>
<dbReference type="PANTHER" id="PTHR22940:SF4">
    <property type="entry name" value="PROTEIN TIMELESS HOMOLOG"/>
    <property type="match status" value="1"/>
</dbReference>
<reference evidence="5" key="2">
    <citation type="submission" date="2023-05" db="EMBL/GenBank/DDBJ databases">
        <authorList>
            <person name="Fouks B."/>
        </authorList>
    </citation>
    <scope>NUCLEOTIDE SEQUENCE</scope>
    <source>
        <strain evidence="5">Stay&amp;Tobe</strain>
        <tissue evidence="5">Testes</tissue>
    </source>
</reference>
<dbReference type="GO" id="GO:0031298">
    <property type="term" value="C:replication fork protection complex"/>
    <property type="evidence" value="ECO:0007669"/>
    <property type="project" value="TreeGrafter"/>
</dbReference>
<organism evidence="5 6">
    <name type="scientific">Diploptera punctata</name>
    <name type="common">Pacific beetle cockroach</name>
    <dbReference type="NCBI Taxonomy" id="6984"/>
    <lineage>
        <taxon>Eukaryota</taxon>
        <taxon>Metazoa</taxon>
        <taxon>Ecdysozoa</taxon>
        <taxon>Arthropoda</taxon>
        <taxon>Hexapoda</taxon>
        <taxon>Insecta</taxon>
        <taxon>Pterygota</taxon>
        <taxon>Neoptera</taxon>
        <taxon>Polyneoptera</taxon>
        <taxon>Dictyoptera</taxon>
        <taxon>Blattodea</taxon>
        <taxon>Blaberoidea</taxon>
        <taxon>Blaberidae</taxon>
        <taxon>Diplopterinae</taxon>
        <taxon>Diploptera</taxon>
    </lineage>
</organism>
<evidence type="ECO:0000256" key="2">
    <source>
        <dbReference type="ARBA" id="ARBA00023242"/>
    </source>
</evidence>
<dbReference type="EMBL" id="JASPKZ010010259">
    <property type="protein sequence ID" value="KAJ9574818.1"/>
    <property type="molecule type" value="Genomic_DNA"/>
</dbReference>
<accession>A0AAD7Z6G7</accession>
<dbReference type="GO" id="GO:0006281">
    <property type="term" value="P:DNA repair"/>
    <property type="evidence" value="ECO:0007669"/>
    <property type="project" value="TreeGrafter"/>
</dbReference>
<gene>
    <name evidence="5" type="ORF">L9F63_008017</name>
</gene>
<dbReference type="GO" id="GO:0000076">
    <property type="term" value="P:DNA replication checkpoint signaling"/>
    <property type="evidence" value="ECO:0007669"/>
    <property type="project" value="TreeGrafter"/>
</dbReference>
<keyword evidence="2" id="KW-0539">Nucleus</keyword>
<dbReference type="InterPro" id="IPR006906">
    <property type="entry name" value="Timeless_N"/>
</dbReference>
<dbReference type="GO" id="GO:0003677">
    <property type="term" value="F:DNA binding"/>
    <property type="evidence" value="ECO:0007669"/>
    <property type="project" value="TreeGrafter"/>
</dbReference>
<comment type="subcellular location">
    <subcellularLocation>
        <location evidence="1">Nucleus</location>
    </subcellularLocation>
</comment>
<name>A0AAD7Z6G7_DIPPU</name>
<dbReference type="AlphaFoldDB" id="A0AAD7Z6G7"/>
<dbReference type="InterPro" id="IPR044998">
    <property type="entry name" value="Timeless"/>
</dbReference>
<dbReference type="Proteomes" id="UP001233999">
    <property type="component" value="Unassembled WGS sequence"/>
</dbReference>
<evidence type="ECO:0000256" key="1">
    <source>
        <dbReference type="ARBA" id="ARBA00004123"/>
    </source>
</evidence>